<name>A0ACA9MRT4_9GLOM</name>
<reference evidence="1" key="1">
    <citation type="submission" date="2021-06" db="EMBL/GenBank/DDBJ databases">
        <authorList>
            <person name="Kallberg Y."/>
            <person name="Tangrot J."/>
            <person name="Rosling A."/>
        </authorList>
    </citation>
    <scope>NUCLEOTIDE SEQUENCE</scope>
    <source>
        <strain evidence="1">MA461A</strain>
    </source>
</reference>
<keyword evidence="2" id="KW-1185">Reference proteome</keyword>
<proteinExistence type="predicted"/>
<sequence>MPKSKAVMTGPSDVEMNANSSSGAKKATNRTVSSVITCSRTSNMKKKAVTAVNNNEGSYANCNTEPNVISNVEIEDHTSGGFKQASSMISLTSELANDFDGLEASSFIDEPPELATATDEPPGSATTTETSPRTRNVLGDVELQNYENIQSSEGSQKEFIERFLGGNTFNNCVFNF</sequence>
<protein>
    <submittedName>
        <fullName evidence="1">25704_t:CDS:1</fullName>
    </submittedName>
</protein>
<dbReference type="EMBL" id="CAJVQC010009474">
    <property type="protein sequence ID" value="CAG8604996.1"/>
    <property type="molecule type" value="Genomic_DNA"/>
</dbReference>
<dbReference type="Proteomes" id="UP000789920">
    <property type="component" value="Unassembled WGS sequence"/>
</dbReference>
<accession>A0ACA9MRT4</accession>
<evidence type="ECO:0000313" key="2">
    <source>
        <dbReference type="Proteomes" id="UP000789920"/>
    </source>
</evidence>
<gene>
    <name evidence="1" type="ORF">RPERSI_LOCUS6067</name>
</gene>
<comment type="caution">
    <text evidence="1">The sequence shown here is derived from an EMBL/GenBank/DDBJ whole genome shotgun (WGS) entry which is preliminary data.</text>
</comment>
<organism evidence="1 2">
    <name type="scientific">Racocetra persica</name>
    <dbReference type="NCBI Taxonomy" id="160502"/>
    <lineage>
        <taxon>Eukaryota</taxon>
        <taxon>Fungi</taxon>
        <taxon>Fungi incertae sedis</taxon>
        <taxon>Mucoromycota</taxon>
        <taxon>Glomeromycotina</taxon>
        <taxon>Glomeromycetes</taxon>
        <taxon>Diversisporales</taxon>
        <taxon>Gigasporaceae</taxon>
        <taxon>Racocetra</taxon>
    </lineage>
</organism>
<evidence type="ECO:0000313" key="1">
    <source>
        <dbReference type="EMBL" id="CAG8604996.1"/>
    </source>
</evidence>